<dbReference type="PANTHER" id="PTHR33529">
    <property type="entry name" value="SLR0882 PROTEIN-RELATED"/>
    <property type="match status" value="1"/>
</dbReference>
<dbReference type="Pfam" id="PF03739">
    <property type="entry name" value="LptF_LptG"/>
    <property type="match status" value="1"/>
</dbReference>
<keyword evidence="4" id="KW-1003">Cell membrane</keyword>
<evidence type="ECO:0000256" key="6">
    <source>
        <dbReference type="ARBA" id="ARBA00022989"/>
    </source>
</evidence>
<dbReference type="InterPro" id="IPR030923">
    <property type="entry name" value="LptG"/>
</dbReference>
<evidence type="ECO:0000256" key="5">
    <source>
        <dbReference type="ARBA" id="ARBA00022692"/>
    </source>
</evidence>
<proteinExistence type="inferred from homology"/>
<comment type="caution">
    <text evidence="10">The sequence shown here is derived from an EMBL/GenBank/DDBJ whole genome shotgun (WGS) entry which is preliminary data.</text>
</comment>
<feature type="transmembrane region" description="Helical" evidence="9">
    <location>
        <begin position="12"/>
        <end position="34"/>
    </location>
</feature>
<accession>A0A432YTN3</accession>
<evidence type="ECO:0000256" key="2">
    <source>
        <dbReference type="ARBA" id="ARBA00004651"/>
    </source>
</evidence>
<dbReference type="InterPro" id="IPR005495">
    <property type="entry name" value="LptG/LptF_permease"/>
</dbReference>
<keyword evidence="7 9" id="KW-0472">Membrane</keyword>
<feature type="transmembrane region" description="Helical" evidence="9">
    <location>
        <begin position="274"/>
        <end position="292"/>
    </location>
</feature>
<feature type="transmembrane region" description="Helical" evidence="9">
    <location>
        <begin position="330"/>
        <end position="351"/>
    </location>
</feature>
<name>A0A432YTN3_9GAMM</name>
<feature type="transmembrane region" description="Helical" evidence="9">
    <location>
        <begin position="64"/>
        <end position="82"/>
    </location>
</feature>
<comment type="function">
    <text evidence="1">Part of the ABC transporter complex LptBFG involved in the translocation of lipopolysaccharide (LPS) from the inner membrane to the outer membrane.</text>
</comment>
<dbReference type="AlphaFoldDB" id="A0A432YTN3"/>
<gene>
    <name evidence="10" type="ORF">CWI73_05150</name>
</gene>
<protein>
    <submittedName>
        <fullName evidence="10">Lipopolysaccharide ABC transporter permease LptG</fullName>
    </submittedName>
</protein>
<evidence type="ECO:0000313" key="11">
    <source>
        <dbReference type="Proteomes" id="UP000288361"/>
    </source>
</evidence>
<reference evidence="10 11" key="1">
    <citation type="journal article" date="2011" name="Front. Microbiol.">
        <title>Genomic signatures of strain selection and enhancement in Bacillus atrophaeus var. globigii, a historical biowarfare simulant.</title>
        <authorList>
            <person name="Gibbons H.S."/>
            <person name="Broomall S.M."/>
            <person name="McNew L.A."/>
            <person name="Daligault H."/>
            <person name="Chapman C."/>
            <person name="Bruce D."/>
            <person name="Karavis M."/>
            <person name="Krepps M."/>
            <person name="McGregor P.A."/>
            <person name="Hong C."/>
            <person name="Park K.H."/>
            <person name="Akmal A."/>
            <person name="Feldman A."/>
            <person name="Lin J.S."/>
            <person name="Chang W.E."/>
            <person name="Higgs B.W."/>
            <person name="Demirev P."/>
            <person name="Lindquist J."/>
            <person name="Liem A."/>
            <person name="Fochler E."/>
            <person name="Read T.D."/>
            <person name="Tapia R."/>
            <person name="Johnson S."/>
            <person name="Bishop-Lilly K.A."/>
            <person name="Detter C."/>
            <person name="Han C."/>
            <person name="Sozhamannan S."/>
            <person name="Rosenzweig C.N."/>
            <person name="Skowronski E.W."/>
        </authorList>
    </citation>
    <scope>NUCLEOTIDE SEQUENCE [LARGE SCALE GENOMIC DNA]</scope>
    <source>
        <strain evidence="10 11">TPS4-2</strain>
    </source>
</reference>
<comment type="subunit">
    <text evidence="8">Component of the lipopolysaccharide transport and assembly complex. The LptBFG transporter is composed of two ATP-binding proteins (LptB) and two transmembrane proteins (LptF and LptG).</text>
</comment>
<comment type="similarity">
    <text evidence="3">Belongs to the LptF/LptG family.</text>
</comment>
<dbReference type="Proteomes" id="UP000288361">
    <property type="component" value="Unassembled WGS sequence"/>
</dbReference>
<evidence type="ECO:0000256" key="7">
    <source>
        <dbReference type="ARBA" id="ARBA00023136"/>
    </source>
</evidence>
<evidence type="ECO:0000256" key="3">
    <source>
        <dbReference type="ARBA" id="ARBA00007725"/>
    </source>
</evidence>
<dbReference type="EMBL" id="PIQA01000003">
    <property type="protein sequence ID" value="RUO66671.1"/>
    <property type="molecule type" value="Genomic_DNA"/>
</dbReference>
<dbReference type="NCBIfam" id="TIGR04408">
    <property type="entry name" value="LptG_lptG"/>
    <property type="match status" value="1"/>
</dbReference>
<dbReference type="GO" id="GO:0015920">
    <property type="term" value="P:lipopolysaccharide transport"/>
    <property type="evidence" value="ECO:0007669"/>
    <property type="project" value="TreeGrafter"/>
</dbReference>
<organism evidence="10 11">
    <name type="scientific">Idiomarina piscisalsi</name>
    <dbReference type="NCBI Taxonomy" id="1096243"/>
    <lineage>
        <taxon>Bacteria</taxon>
        <taxon>Pseudomonadati</taxon>
        <taxon>Pseudomonadota</taxon>
        <taxon>Gammaproteobacteria</taxon>
        <taxon>Alteromonadales</taxon>
        <taxon>Idiomarinaceae</taxon>
        <taxon>Idiomarina</taxon>
    </lineage>
</organism>
<dbReference type="RefSeq" id="WP_126751831.1">
    <property type="nucleotide sequence ID" value="NZ_JBHUMT010000013.1"/>
</dbReference>
<dbReference type="PANTHER" id="PTHR33529:SF2">
    <property type="entry name" value="LIPOPOLYSACCHARIDE EXPORT SYSTEM PERMEASE PROTEIN LPTG"/>
    <property type="match status" value="1"/>
</dbReference>
<evidence type="ECO:0000256" key="1">
    <source>
        <dbReference type="ARBA" id="ARBA00002265"/>
    </source>
</evidence>
<comment type="subcellular location">
    <subcellularLocation>
        <location evidence="2">Cell membrane</location>
        <topology evidence="2">Multi-pass membrane protein</topology>
    </subcellularLocation>
</comment>
<keyword evidence="6 9" id="KW-1133">Transmembrane helix</keyword>
<evidence type="ECO:0000256" key="4">
    <source>
        <dbReference type="ARBA" id="ARBA00022475"/>
    </source>
</evidence>
<feature type="transmembrane region" description="Helical" evidence="9">
    <location>
        <begin position="103"/>
        <end position="123"/>
    </location>
</feature>
<dbReference type="GO" id="GO:0055085">
    <property type="term" value="P:transmembrane transport"/>
    <property type="evidence" value="ECO:0007669"/>
    <property type="project" value="InterPro"/>
</dbReference>
<evidence type="ECO:0000313" key="10">
    <source>
        <dbReference type="EMBL" id="RUO66671.1"/>
    </source>
</evidence>
<dbReference type="GO" id="GO:0043190">
    <property type="term" value="C:ATP-binding cassette (ABC) transporter complex"/>
    <property type="evidence" value="ECO:0007669"/>
    <property type="project" value="InterPro"/>
</dbReference>
<keyword evidence="5 9" id="KW-0812">Transmembrane</keyword>
<sequence length="356" mass="38751">MLSILDKYIGLTVLKTSLMSLTVLTGLSALIRFVEQLKAVGRGNYDTLDAALFVFYSLPRDVELFFPMAALLGGLIGVGMLASNSELVVMLAAGRSRLDIIAAVMKVAIIMMVAVMAIGEWVAPPMESKGRAIRSQEISGGSLISAQQGVWAKDGSDFINIGEVEDTGRLNNVIIYDFDENRELQKATYAQTALFTNGAWRMQDVVITELGESRVNSSRKSSVQWQSTLTPDKLGVVTIKPESLSVSGLLDYLNYLELNQQSAKRYELALWRKLLAPVTVAVMLLVALSFIFGPLRSTTMGARILMGVITGFGFHVSNEIFGPLAQVYQVPAFFGALLPSIVFAALAVYFMQKKAG</sequence>
<evidence type="ECO:0000256" key="9">
    <source>
        <dbReference type="SAM" id="Phobius"/>
    </source>
</evidence>
<feature type="transmembrane region" description="Helical" evidence="9">
    <location>
        <begin position="304"/>
        <end position="324"/>
    </location>
</feature>
<evidence type="ECO:0000256" key="8">
    <source>
        <dbReference type="ARBA" id="ARBA00026081"/>
    </source>
</evidence>